<sequence length="139" mass="15568">MHWPTFMNVIAQLVPTHHALGHWYAATPHFREAGGHCLHEAGYPHQLLLPVSQFSMVRTTAGEDIWEVCQVIQDNLANCFICLIIPLEVVTGFHCMGFPNCLETMGSNHISILCLGQATQTFTNHKGYFSIVRQGVIDH</sequence>
<name>A0A151M2I0_ALLMI</name>
<proteinExistence type="predicted"/>
<gene>
    <name evidence="1" type="ORF">Y1Q_0009118</name>
</gene>
<evidence type="ECO:0000313" key="1">
    <source>
        <dbReference type="EMBL" id="KYO18660.1"/>
    </source>
</evidence>
<dbReference type="Proteomes" id="UP000050525">
    <property type="component" value="Unassembled WGS sequence"/>
</dbReference>
<accession>A0A151M2I0</accession>
<keyword evidence="2" id="KW-1185">Reference proteome</keyword>
<organism evidence="1 2">
    <name type="scientific">Alligator mississippiensis</name>
    <name type="common">American alligator</name>
    <dbReference type="NCBI Taxonomy" id="8496"/>
    <lineage>
        <taxon>Eukaryota</taxon>
        <taxon>Metazoa</taxon>
        <taxon>Chordata</taxon>
        <taxon>Craniata</taxon>
        <taxon>Vertebrata</taxon>
        <taxon>Euteleostomi</taxon>
        <taxon>Archelosauria</taxon>
        <taxon>Archosauria</taxon>
        <taxon>Crocodylia</taxon>
        <taxon>Alligatoridae</taxon>
        <taxon>Alligatorinae</taxon>
        <taxon>Alligator</taxon>
    </lineage>
</organism>
<reference evidence="1 2" key="1">
    <citation type="journal article" date="2012" name="Genome Biol.">
        <title>Sequencing three crocodilian genomes to illuminate the evolution of archosaurs and amniotes.</title>
        <authorList>
            <person name="St John J.A."/>
            <person name="Braun E.L."/>
            <person name="Isberg S.R."/>
            <person name="Miles L.G."/>
            <person name="Chong A.Y."/>
            <person name="Gongora J."/>
            <person name="Dalzell P."/>
            <person name="Moran C."/>
            <person name="Bed'hom B."/>
            <person name="Abzhanov A."/>
            <person name="Burgess S.C."/>
            <person name="Cooksey A.M."/>
            <person name="Castoe T.A."/>
            <person name="Crawford N.G."/>
            <person name="Densmore L.D."/>
            <person name="Drew J.C."/>
            <person name="Edwards S.V."/>
            <person name="Faircloth B.C."/>
            <person name="Fujita M.K."/>
            <person name="Greenwold M.J."/>
            <person name="Hoffmann F.G."/>
            <person name="Howard J.M."/>
            <person name="Iguchi T."/>
            <person name="Janes D.E."/>
            <person name="Khan S.Y."/>
            <person name="Kohno S."/>
            <person name="de Koning A.J."/>
            <person name="Lance S.L."/>
            <person name="McCarthy F.M."/>
            <person name="McCormack J.E."/>
            <person name="Merchant M.E."/>
            <person name="Peterson D.G."/>
            <person name="Pollock D.D."/>
            <person name="Pourmand N."/>
            <person name="Raney B.J."/>
            <person name="Roessler K.A."/>
            <person name="Sanford J.R."/>
            <person name="Sawyer R.H."/>
            <person name="Schmidt C.J."/>
            <person name="Triplett E.W."/>
            <person name="Tuberville T.D."/>
            <person name="Venegas-Anaya M."/>
            <person name="Howard J.T."/>
            <person name="Jarvis E.D."/>
            <person name="Guillette L.J.Jr."/>
            <person name="Glenn T.C."/>
            <person name="Green R.E."/>
            <person name="Ray D.A."/>
        </authorList>
    </citation>
    <scope>NUCLEOTIDE SEQUENCE [LARGE SCALE GENOMIC DNA]</scope>
    <source>
        <strain evidence="1">KSC_2009_1</strain>
    </source>
</reference>
<evidence type="ECO:0000313" key="2">
    <source>
        <dbReference type="Proteomes" id="UP000050525"/>
    </source>
</evidence>
<dbReference type="AlphaFoldDB" id="A0A151M2I0"/>
<dbReference type="EMBL" id="AKHW03006780">
    <property type="protein sequence ID" value="KYO18660.1"/>
    <property type="molecule type" value="Genomic_DNA"/>
</dbReference>
<comment type="caution">
    <text evidence="1">The sequence shown here is derived from an EMBL/GenBank/DDBJ whole genome shotgun (WGS) entry which is preliminary data.</text>
</comment>
<protein>
    <submittedName>
        <fullName evidence="1">Uncharacterized protein</fullName>
    </submittedName>
</protein>